<dbReference type="PRINTS" id="PR00506">
    <property type="entry name" value="D21N6MTFRASE"/>
</dbReference>
<dbReference type="Pfam" id="PF12564">
    <property type="entry name" value="TypeIII_RM_meth"/>
    <property type="match status" value="1"/>
</dbReference>
<dbReference type="InterPro" id="IPR029063">
    <property type="entry name" value="SAM-dependent_MTases_sf"/>
</dbReference>
<dbReference type="InterPro" id="IPR022221">
    <property type="entry name" value="TypeIII_RM_meth"/>
</dbReference>
<evidence type="ECO:0000256" key="3">
    <source>
        <dbReference type="ARBA" id="ARBA00022679"/>
    </source>
</evidence>
<keyword evidence="4" id="KW-0949">S-adenosyl-L-methionine</keyword>
<dbReference type="OrthoDB" id="9800801at2"/>
<evidence type="ECO:0000256" key="2">
    <source>
        <dbReference type="ARBA" id="ARBA00022603"/>
    </source>
</evidence>
<dbReference type="GO" id="GO:0032259">
    <property type="term" value="P:methylation"/>
    <property type="evidence" value="ECO:0007669"/>
    <property type="project" value="UniProtKB-KW"/>
</dbReference>
<feature type="domain" description="DNA methylase N-4/N-6" evidence="6">
    <location>
        <begin position="195"/>
        <end position="490"/>
    </location>
</feature>
<dbReference type="GO" id="GO:0003677">
    <property type="term" value="F:DNA binding"/>
    <property type="evidence" value="ECO:0007669"/>
    <property type="project" value="InterPro"/>
</dbReference>
<keyword evidence="5" id="KW-0680">Restriction system</keyword>
<evidence type="ECO:0000313" key="9">
    <source>
        <dbReference type="Proteomes" id="UP000447393"/>
    </source>
</evidence>
<evidence type="ECO:0000259" key="7">
    <source>
        <dbReference type="Pfam" id="PF12564"/>
    </source>
</evidence>
<dbReference type="GO" id="GO:0009307">
    <property type="term" value="P:DNA restriction-modification system"/>
    <property type="evidence" value="ECO:0007669"/>
    <property type="project" value="UniProtKB-KW"/>
</dbReference>
<dbReference type="InterPro" id="IPR002052">
    <property type="entry name" value="DNA_methylase_N6_adenine_CS"/>
</dbReference>
<dbReference type="InterPro" id="IPR002941">
    <property type="entry name" value="DNA_methylase_N4/N6"/>
</dbReference>
<dbReference type="GO" id="GO:0008170">
    <property type="term" value="F:N-methyltransferase activity"/>
    <property type="evidence" value="ECO:0007669"/>
    <property type="project" value="InterPro"/>
</dbReference>
<dbReference type="EMBL" id="WMEZ01000001">
    <property type="protein sequence ID" value="MYL48288.1"/>
    <property type="molecule type" value="Genomic_DNA"/>
</dbReference>
<dbReference type="SUPFAM" id="SSF53335">
    <property type="entry name" value="S-adenosyl-L-methionine-dependent methyltransferases"/>
    <property type="match status" value="1"/>
</dbReference>
<evidence type="ECO:0000259" key="6">
    <source>
        <dbReference type="Pfam" id="PF01555"/>
    </source>
</evidence>
<dbReference type="PIRSF" id="PIRSF015855">
    <property type="entry name" value="TypeIII_Mtase_mKpnI"/>
    <property type="match status" value="1"/>
</dbReference>
<evidence type="ECO:0000313" key="8">
    <source>
        <dbReference type="EMBL" id="MYL48288.1"/>
    </source>
</evidence>
<keyword evidence="2 8" id="KW-0489">Methyltransferase</keyword>
<dbReference type="Pfam" id="PF01555">
    <property type="entry name" value="N6_N4_Mtase"/>
    <property type="match status" value="1"/>
</dbReference>
<dbReference type="RefSeq" id="WP_160911699.1">
    <property type="nucleotide sequence ID" value="NZ_WMEZ01000001.1"/>
</dbReference>
<evidence type="ECO:0000256" key="4">
    <source>
        <dbReference type="ARBA" id="ARBA00022691"/>
    </source>
</evidence>
<evidence type="ECO:0000256" key="1">
    <source>
        <dbReference type="ARBA" id="ARBA00006594"/>
    </source>
</evidence>
<name>A0A845EAI2_9BACI</name>
<gene>
    <name evidence="8" type="ORF">GLV98_02280</name>
</gene>
<accession>A0A845EAI2</accession>
<keyword evidence="3 8" id="KW-0808">Transferase</keyword>
<dbReference type="AlphaFoldDB" id="A0A845EAI2"/>
<proteinExistence type="inferred from homology"/>
<comment type="similarity">
    <text evidence="1">Belongs to the N(4)/N(6)-methyltransferase family.</text>
</comment>
<comment type="caution">
    <text evidence="8">The sequence shown here is derived from an EMBL/GenBank/DDBJ whole genome shotgun (WGS) entry which is preliminary data.</text>
</comment>
<dbReference type="InterPro" id="IPR002295">
    <property type="entry name" value="N4/N6-MTase_EcoPI_Mod-like"/>
</dbReference>
<evidence type="ECO:0000256" key="5">
    <source>
        <dbReference type="ARBA" id="ARBA00022747"/>
    </source>
</evidence>
<reference evidence="8 9" key="1">
    <citation type="submission" date="2019-11" db="EMBL/GenBank/DDBJ databases">
        <title>Genome sequences of 17 halophilic strains isolated from different environments.</title>
        <authorList>
            <person name="Furrow R.E."/>
        </authorList>
    </citation>
    <scope>NUCLEOTIDE SEQUENCE [LARGE SCALE GENOMIC DNA]</scope>
    <source>
        <strain evidence="8 9">22505_10_Sand</strain>
    </source>
</reference>
<dbReference type="PROSITE" id="PS00092">
    <property type="entry name" value="N6_MTASE"/>
    <property type="match status" value="1"/>
</dbReference>
<dbReference type="Proteomes" id="UP000447393">
    <property type="component" value="Unassembled WGS sequence"/>
</dbReference>
<feature type="domain" description="Type III restriction/modification enzyme methylation subunit" evidence="7">
    <location>
        <begin position="39"/>
        <end position="93"/>
    </location>
</feature>
<organism evidence="8 9">
    <name type="scientific">Halobacillus litoralis</name>
    <dbReference type="NCBI Taxonomy" id="45668"/>
    <lineage>
        <taxon>Bacteria</taxon>
        <taxon>Bacillati</taxon>
        <taxon>Bacillota</taxon>
        <taxon>Bacilli</taxon>
        <taxon>Bacillales</taxon>
        <taxon>Bacillaceae</taxon>
        <taxon>Halobacillus</taxon>
    </lineage>
</organism>
<dbReference type="Gene3D" id="3.40.50.150">
    <property type="entry name" value="Vaccinia Virus protein VP39"/>
    <property type="match status" value="1"/>
</dbReference>
<sequence>MEPELLSQVKKELSSFPEYWDENILLKNKVIEDLREYREDLIEKLLTNIKIKDAYSLNVSSGTIFKINEFISMLRFKNYWADSYTRFSNEIGLTSDSKYIKYNNDVVIDYPHKDCVLQGGMTREDRGKNEVYHHTILAREEIDILLSPKVLTNAKRYTSNGMEKANQFDQSDNLILKGNNLIALHTLKERFSGQVKLIFIDPPYNTGGDSFKYNDRFNHSTWLTFMKNRIEVAKELLASDGSIWISIDDDESHYLKVLCDEIFGRDNFINNVVWEKKYTVANDAKWLSDNHDHILVYAKDKNVWRPNQMPRTEEMNKAYKNPDNHPKGLWKSTPLHAKSGSLTAEKFSYTFKNGVTFTPPAGTFSRFSKESLQRMDENNEIWFGKDGTATPSRKTFLSDLKNQGTPSKTIWSHTEVGHNHEAREETKKFNADEVFSTPKPERLLNKIIHLGSNENDIVLDFFMGSGTTQAVAMKMNRQFIGIEQMDYIEDVSIARFKKVIEGEQGGISKEVNWNGGGSFVYAELYQLNQKAVSSISQAKNEYELINFLNEISHYALYDYKVEINRLIEEINEPKENLSFDEKKELIIRALDANLLYLNYSEMEDSEFEISDIVKEFNDSYYNKSKEDL</sequence>
<protein>
    <submittedName>
        <fullName evidence="8">Site-specific DNA-methyltransferase</fullName>
    </submittedName>
</protein>